<dbReference type="EMBL" id="JAMRDG010000001">
    <property type="protein sequence ID" value="KAJ3704267.1"/>
    <property type="molecule type" value="Genomic_DNA"/>
</dbReference>
<protein>
    <recommendedName>
        <fullName evidence="3">Phosphoglycerate mutase</fullName>
    </recommendedName>
</protein>
<evidence type="ECO:0008006" key="3">
    <source>
        <dbReference type="Google" id="ProtNLM"/>
    </source>
</evidence>
<name>A0AAD5ZUG6_9POAL</name>
<dbReference type="SUPFAM" id="SSF53254">
    <property type="entry name" value="Phosphoglycerate mutase-like"/>
    <property type="match status" value="1"/>
</dbReference>
<evidence type="ECO:0000313" key="2">
    <source>
        <dbReference type="Proteomes" id="UP001210211"/>
    </source>
</evidence>
<keyword evidence="2" id="KW-1185">Reference proteome</keyword>
<dbReference type="Gene3D" id="3.40.50.1240">
    <property type="entry name" value="Phosphoglycerate mutase-like"/>
    <property type="match status" value="1"/>
</dbReference>
<dbReference type="InterPro" id="IPR013078">
    <property type="entry name" value="His_Pase_superF_clade-1"/>
</dbReference>
<dbReference type="AlphaFoldDB" id="A0AAD5ZUG6"/>
<dbReference type="Pfam" id="PF00300">
    <property type="entry name" value="His_Phos_1"/>
    <property type="match status" value="1"/>
</dbReference>
<evidence type="ECO:0000313" key="1">
    <source>
        <dbReference type="EMBL" id="KAJ3704267.1"/>
    </source>
</evidence>
<dbReference type="InterPro" id="IPR029033">
    <property type="entry name" value="His_PPase_superfam"/>
</dbReference>
<dbReference type="PANTHER" id="PTHR47580:SF1">
    <property type="entry name" value="PHOSPHOGLYCERATE MUTASE FAMILY PROTEIN"/>
    <property type="match status" value="1"/>
</dbReference>
<accession>A0AAD5ZUG6</accession>
<dbReference type="Proteomes" id="UP001210211">
    <property type="component" value="Unassembled WGS sequence"/>
</dbReference>
<proteinExistence type="predicted"/>
<comment type="caution">
    <text evidence="1">The sequence shown here is derived from an EMBL/GenBank/DDBJ whole genome shotgun (WGS) entry which is preliminary data.</text>
</comment>
<sequence>MRTPSLSPTTSAPPSLSSTRRNLLLTLSLSIPWAHLSVTSPSHSRGLFRMPPPRLVNRYFLVRSGESTFEAAGVIRTNPVSKTSVDSGLSADGLRQTAQAALELKRLGACEDDCWIWSSITQRSYQAAEIIASVNEVNHIRIVPEYSFLDARGLGSFEGRGLGTLSEVYASDEISADIKPPPIKDGTPNESVADVFVRVTQLMSILETQYFGDTVIIVSPDSDNLSILQAGLIGLDLRRHSSLYFSPGEVRLVDPASIPEYKQPASAVFRCVNPPSCKGF</sequence>
<organism evidence="1 2">
    <name type="scientific">Rhynchospora tenuis</name>
    <dbReference type="NCBI Taxonomy" id="198213"/>
    <lineage>
        <taxon>Eukaryota</taxon>
        <taxon>Viridiplantae</taxon>
        <taxon>Streptophyta</taxon>
        <taxon>Embryophyta</taxon>
        <taxon>Tracheophyta</taxon>
        <taxon>Spermatophyta</taxon>
        <taxon>Magnoliopsida</taxon>
        <taxon>Liliopsida</taxon>
        <taxon>Poales</taxon>
        <taxon>Cyperaceae</taxon>
        <taxon>Cyperoideae</taxon>
        <taxon>Rhynchosporeae</taxon>
        <taxon>Rhynchospora</taxon>
    </lineage>
</organism>
<dbReference type="PANTHER" id="PTHR47580">
    <property type="entry name" value="PHOSPHOGLYCERATE MUTASE FAMILY PROTEIN"/>
    <property type="match status" value="1"/>
</dbReference>
<gene>
    <name evidence="1" type="ORF">LUZ61_007972</name>
</gene>
<reference evidence="1 2" key="1">
    <citation type="journal article" date="2022" name="Cell">
        <title>Repeat-based holocentromeres influence genome architecture and karyotype evolution.</title>
        <authorList>
            <person name="Hofstatter P.G."/>
            <person name="Thangavel G."/>
            <person name="Lux T."/>
            <person name="Neumann P."/>
            <person name="Vondrak T."/>
            <person name="Novak P."/>
            <person name="Zhang M."/>
            <person name="Costa L."/>
            <person name="Castellani M."/>
            <person name="Scott A."/>
            <person name="Toegelov H."/>
            <person name="Fuchs J."/>
            <person name="Mata-Sucre Y."/>
            <person name="Dias Y."/>
            <person name="Vanzela A.L.L."/>
            <person name="Huettel B."/>
            <person name="Almeida C.C.S."/>
            <person name="Simkova H."/>
            <person name="Souza G."/>
            <person name="Pedrosa-Harand A."/>
            <person name="Macas J."/>
            <person name="Mayer K.F.X."/>
            <person name="Houben A."/>
            <person name="Marques A."/>
        </authorList>
    </citation>
    <scope>NUCLEOTIDE SEQUENCE [LARGE SCALE GENOMIC DNA]</scope>
    <source>
        <strain evidence="1">RhyTen1mFocal</strain>
    </source>
</reference>